<evidence type="ECO:0000256" key="8">
    <source>
        <dbReference type="RuleBase" id="RU004203"/>
    </source>
</evidence>
<dbReference type="PANTHER" id="PTHR32194:SF4">
    <property type="entry name" value="PROTEASOME SUBUNIT BETA TYPE-7"/>
    <property type="match status" value="1"/>
</dbReference>
<name>B7G5N9_PHATC</name>
<dbReference type="Proteomes" id="UP000000759">
    <property type="component" value="Chromosome 15"/>
</dbReference>
<keyword evidence="6 8" id="KW-0647">Proteasome</keyword>
<dbReference type="RefSeq" id="XP_002182283.1">
    <property type="nucleotide sequence ID" value="XM_002182247.1"/>
</dbReference>
<comment type="function">
    <text evidence="8">Component of the proteasome, a multicatalytic proteinase complex which is characterized by its ability to cleave peptides with Arg, Phe, Tyr, Leu, and Glu adjacent to the leaving group at neutral or slightly basic pH. The proteasome has an ATP-dependent proteolytic activity.</text>
</comment>
<dbReference type="EMBL" id="CM000617">
    <property type="protein sequence ID" value="EEC46184.1"/>
    <property type="molecule type" value="Genomic_DNA"/>
</dbReference>
<dbReference type="PROSITE" id="PS51476">
    <property type="entry name" value="PROTEASOME_BETA_2"/>
    <property type="match status" value="1"/>
</dbReference>
<dbReference type="Gene3D" id="3.60.20.10">
    <property type="entry name" value="Glutamine Phosphoribosylpyrophosphate, subunit 1, domain 1"/>
    <property type="match status" value="1"/>
</dbReference>
<evidence type="ECO:0000313" key="9">
    <source>
        <dbReference type="EMBL" id="EEC46184.1"/>
    </source>
</evidence>
<keyword evidence="4" id="KW-0888">Threonine protease</keyword>
<protein>
    <recommendedName>
        <fullName evidence="8">Proteasome subunit beta</fullName>
    </recommendedName>
</protein>
<dbReference type="GeneID" id="7203009"/>
<evidence type="ECO:0000256" key="3">
    <source>
        <dbReference type="ARBA" id="ARBA00022670"/>
    </source>
</evidence>
<evidence type="ECO:0000313" key="10">
    <source>
        <dbReference type="Proteomes" id="UP000000759"/>
    </source>
</evidence>
<evidence type="ECO:0000256" key="6">
    <source>
        <dbReference type="ARBA" id="ARBA00022942"/>
    </source>
</evidence>
<feature type="non-terminal residue" evidence="9">
    <location>
        <position position="199"/>
    </location>
</feature>
<dbReference type="GO" id="GO:0005737">
    <property type="term" value="C:cytoplasm"/>
    <property type="evidence" value="ECO:0007669"/>
    <property type="project" value="UniProtKB-SubCell"/>
</dbReference>
<reference evidence="10" key="2">
    <citation type="submission" date="2008-08" db="EMBL/GenBank/DDBJ databases">
        <authorList>
            <consortium name="Diatom Consortium"/>
            <person name="Grigoriev I."/>
            <person name="Grimwood J."/>
            <person name="Kuo A."/>
            <person name="Otillar R.P."/>
            <person name="Salamov A."/>
            <person name="Detter J.C."/>
            <person name="Lindquist E."/>
            <person name="Shapiro H."/>
            <person name="Lucas S."/>
            <person name="Glavina del Rio T."/>
            <person name="Pitluck S."/>
            <person name="Rokhsar D."/>
            <person name="Bowler C."/>
        </authorList>
    </citation>
    <scope>GENOME REANNOTATION</scope>
    <source>
        <strain evidence="10">CCAP 1055/1</strain>
    </source>
</reference>
<dbReference type="InterPro" id="IPR023333">
    <property type="entry name" value="Proteasome_suB-type"/>
</dbReference>
<dbReference type="GO" id="GO:0005839">
    <property type="term" value="C:proteasome core complex"/>
    <property type="evidence" value="ECO:0007669"/>
    <property type="project" value="InterPro"/>
</dbReference>
<comment type="similarity">
    <text evidence="8">Belongs to the peptidase T1B family.</text>
</comment>
<keyword evidence="7 8" id="KW-0539">Nucleus</keyword>
<dbReference type="GO" id="GO:0004298">
    <property type="term" value="F:threonine-type endopeptidase activity"/>
    <property type="evidence" value="ECO:0007669"/>
    <property type="project" value="UniProtKB-KW"/>
</dbReference>
<organism evidence="9 10">
    <name type="scientific">Phaeodactylum tricornutum (strain CCAP 1055/1)</name>
    <dbReference type="NCBI Taxonomy" id="556484"/>
    <lineage>
        <taxon>Eukaryota</taxon>
        <taxon>Sar</taxon>
        <taxon>Stramenopiles</taxon>
        <taxon>Ochrophyta</taxon>
        <taxon>Bacillariophyta</taxon>
        <taxon>Bacillariophyceae</taxon>
        <taxon>Bacillariophycidae</taxon>
        <taxon>Naviculales</taxon>
        <taxon>Phaeodactylaceae</taxon>
        <taxon>Phaeodactylum</taxon>
    </lineage>
</organism>
<dbReference type="PROSITE" id="PS00854">
    <property type="entry name" value="PROTEASOME_BETA_1"/>
    <property type="match status" value="1"/>
</dbReference>
<comment type="subcellular location">
    <subcellularLocation>
        <location evidence="8">Cytoplasm</location>
    </subcellularLocation>
    <subcellularLocation>
        <location evidence="8">Nucleus</location>
    </subcellularLocation>
</comment>
<dbReference type="PANTHER" id="PTHR32194">
    <property type="entry name" value="METALLOPROTEASE TLDD"/>
    <property type="match status" value="1"/>
</dbReference>
<dbReference type="InParanoid" id="B7G5N9"/>
<dbReference type="InterPro" id="IPR016050">
    <property type="entry name" value="Proteasome_bsu_CS"/>
</dbReference>
<evidence type="ECO:0000256" key="2">
    <source>
        <dbReference type="ARBA" id="ARBA00022490"/>
    </source>
</evidence>
<evidence type="ECO:0000256" key="5">
    <source>
        <dbReference type="ARBA" id="ARBA00022801"/>
    </source>
</evidence>
<evidence type="ECO:0000256" key="4">
    <source>
        <dbReference type="ARBA" id="ARBA00022698"/>
    </source>
</evidence>
<keyword evidence="5" id="KW-0378">Hydrolase</keyword>
<dbReference type="InterPro" id="IPR029055">
    <property type="entry name" value="Ntn_hydrolases_N"/>
</dbReference>
<dbReference type="InterPro" id="IPR001353">
    <property type="entry name" value="Proteasome_sua/b"/>
</dbReference>
<dbReference type="GO" id="GO:0051603">
    <property type="term" value="P:proteolysis involved in protein catabolic process"/>
    <property type="evidence" value="ECO:0007669"/>
    <property type="project" value="InterPro"/>
</dbReference>
<keyword evidence="3" id="KW-0645">Protease</keyword>
<reference evidence="9 10" key="1">
    <citation type="journal article" date="2008" name="Nature">
        <title>The Phaeodactylum genome reveals the evolutionary history of diatom genomes.</title>
        <authorList>
            <person name="Bowler C."/>
            <person name="Allen A.E."/>
            <person name="Badger J.H."/>
            <person name="Grimwood J."/>
            <person name="Jabbari K."/>
            <person name="Kuo A."/>
            <person name="Maheswari U."/>
            <person name="Martens C."/>
            <person name="Maumus F."/>
            <person name="Otillar R.P."/>
            <person name="Rayko E."/>
            <person name="Salamov A."/>
            <person name="Vandepoele K."/>
            <person name="Beszteri B."/>
            <person name="Gruber A."/>
            <person name="Heijde M."/>
            <person name="Katinka M."/>
            <person name="Mock T."/>
            <person name="Valentin K."/>
            <person name="Verret F."/>
            <person name="Berges J.A."/>
            <person name="Brownlee C."/>
            <person name="Cadoret J.P."/>
            <person name="Chiovitti A."/>
            <person name="Choi C.J."/>
            <person name="Coesel S."/>
            <person name="De Martino A."/>
            <person name="Detter J.C."/>
            <person name="Durkin C."/>
            <person name="Falciatore A."/>
            <person name="Fournet J."/>
            <person name="Haruta M."/>
            <person name="Huysman M.J."/>
            <person name="Jenkins B.D."/>
            <person name="Jiroutova K."/>
            <person name="Jorgensen R.E."/>
            <person name="Joubert Y."/>
            <person name="Kaplan A."/>
            <person name="Kroger N."/>
            <person name="Kroth P.G."/>
            <person name="La Roche J."/>
            <person name="Lindquist E."/>
            <person name="Lommer M."/>
            <person name="Martin-Jezequel V."/>
            <person name="Lopez P.J."/>
            <person name="Lucas S."/>
            <person name="Mangogna M."/>
            <person name="McGinnis K."/>
            <person name="Medlin L.K."/>
            <person name="Montsant A."/>
            <person name="Oudot-Le Secq M.P."/>
            <person name="Napoli C."/>
            <person name="Obornik M."/>
            <person name="Parker M.S."/>
            <person name="Petit J.L."/>
            <person name="Porcel B.M."/>
            <person name="Poulsen N."/>
            <person name="Robison M."/>
            <person name="Rychlewski L."/>
            <person name="Rynearson T.A."/>
            <person name="Schmutz J."/>
            <person name="Shapiro H."/>
            <person name="Siaut M."/>
            <person name="Stanley M."/>
            <person name="Sussman M.R."/>
            <person name="Taylor A.R."/>
            <person name="Vardi A."/>
            <person name="von Dassow P."/>
            <person name="Vyverman W."/>
            <person name="Willis A."/>
            <person name="Wyrwicz L.S."/>
            <person name="Rokhsar D.S."/>
            <person name="Weissenbach J."/>
            <person name="Armbrust E.V."/>
            <person name="Green B.R."/>
            <person name="Van de Peer Y."/>
            <person name="Grigoriev I.V."/>
        </authorList>
    </citation>
    <scope>NUCLEOTIDE SEQUENCE [LARGE SCALE GENOMIC DNA]</scope>
    <source>
        <strain evidence="9 10">CCAP 1055/1</strain>
    </source>
</reference>
<gene>
    <name evidence="9" type="ORF">PHATRDRAFT_14571</name>
</gene>
<dbReference type="MEROPS" id="T01.A02"/>
<dbReference type="HOGENOM" id="CLU_673488_0_0_1"/>
<dbReference type="OrthoDB" id="429533at2759"/>
<comment type="subunit">
    <text evidence="8">Component of the proteasome complex.</text>
</comment>
<dbReference type="Pfam" id="PF00227">
    <property type="entry name" value="Proteasome"/>
    <property type="match status" value="1"/>
</dbReference>
<evidence type="ECO:0000256" key="1">
    <source>
        <dbReference type="ARBA" id="ARBA00001198"/>
    </source>
</evidence>
<proteinExistence type="inferred from homology"/>
<sequence>MHQRLLKTGTTIAGVCGADFCVLGADTRATNDRLVADKACAKIHKLAANVYACGAGTSADLEHVTRQVYYTTLLQSRQDEAIGNAASVDGALASSSNILYDQGGSCQATLIVGGVYKSKAMLRAIHPHGSQDALAFTALGSGGMAAMGVLESSYRHDLTLEEAIELVTRAITAGIVNDLGSGSQVDLCIITAEGTDYRR</sequence>
<evidence type="ECO:0000256" key="7">
    <source>
        <dbReference type="ARBA" id="ARBA00023242"/>
    </source>
</evidence>
<dbReference type="PaxDb" id="2850-Phatr14571"/>
<dbReference type="eggNOG" id="KOG0173">
    <property type="taxonomic scope" value="Eukaryota"/>
</dbReference>
<dbReference type="AlphaFoldDB" id="B7G5N9"/>
<dbReference type="STRING" id="556484.B7G5N9"/>
<keyword evidence="10" id="KW-1185">Reference proteome</keyword>
<dbReference type="SUPFAM" id="SSF56235">
    <property type="entry name" value="N-terminal nucleophile aminohydrolases (Ntn hydrolases)"/>
    <property type="match status" value="1"/>
</dbReference>
<dbReference type="GO" id="GO:0005634">
    <property type="term" value="C:nucleus"/>
    <property type="evidence" value="ECO:0007669"/>
    <property type="project" value="UniProtKB-SubCell"/>
</dbReference>
<comment type="catalytic activity">
    <reaction evidence="1">
        <text>Cleavage of peptide bonds with very broad specificity.</text>
        <dbReference type="EC" id="3.4.25.1"/>
    </reaction>
</comment>
<keyword evidence="2 8" id="KW-0963">Cytoplasm</keyword>
<dbReference type="KEGG" id="pti:PHATRDRAFT_14571"/>
<accession>B7G5N9</accession>